<evidence type="ECO:0000313" key="2">
    <source>
        <dbReference type="EMBL" id="MCB6829083.1"/>
    </source>
</evidence>
<comment type="caution">
    <text evidence="2">The sequence shown here is derived from an EMBL/GenBank/DDBJ whole genome shotgun (WGS) entry which is preliminary data.</text>
</comment>
<sequence>MNKKAFLEWELILYSSIMLILCLVGIFSFTNYAMAKFDIQKEQMNNLDVALERYSTDHLMIKDVYMDNENNIVDKKQKTYPEKLDELIDLGYINHIENIDDFEYKPYKKDNYYIYYELKIKKPLSNSYYISEGSKRSEYIAKED</sequence>
<organism evidence="2 3">
    <name type="scientific">Megamonas funiformis</name>
    <dbReference type="NCBI Taxonomy" id="437897"/>
    <lineage>
        <taxon>Bacteria</taxon>
        <taxon>Bacillati</taxon>
        <taxon>Bacillota</taxon>
        <taxon>Negativicutes</taxon>
        <taxon>Selenomonadales</taxon>
        <taxon>Selenomonadaceae</taxon>
        <taxon>Megamonas</taxon>
    </lineage>
</organism>
<feature type="transmembrane region" description="Helical" evidence="1">
    <location>
        <begin position="12"/>
        <end position="34"/>
    </location>
</feature>
<proteinExistence type="predicted"/>
<accession>A0AAW4U766</accession>
<keyword evidence="1" id="KW-0472">Membrane</keyword>
<dbReference type="AlphaFoldDB" id="A0AAW4U766"/>
<name>A0AAW4U766_9FIRM</name>
<protein>
    <recommendedName>
        <fullName evidence="4">Type II secretory pathway, pseudopilin PulG</fullName>
    </recommendedName>
</protein>
<keyword evidence="1" id="KW-0812">Transmembrane</keyword>
<reference evidence="2" key="1">
    <citation type="submission" date="2021-10" db="EMBL/GenBank/DDBJ databases">
        <title>Collection of gut derived symbiotic bacterial strains cultured from healthy donors.</title>
        <authorList>
            <person name="Lin H."/>
            <person name="Littmann E."/>
            <person name="Claire K."/>
            <person name="Pamer E."/>
        </authorList>
    </citation>
    <scope>NUCLEOTIDE SEQUENCE</scope>
    <source>
        <strain evidence="2">MSK.7.16</strain>
    </source>
</reference>
<dbReference type="Proteomes" id="UP001198190">
    <property type="component" value="Unassembled WGS sequence"/>
</dbReference>
<evidence type="ECO:0008006" key="4">
    <source>
        <dbReference type="Google" id="ProtNLM"/>
    </source>
</evidence>
<dbReference type="EMBL" id="JAJCGD010000035">
    <property type="protein sequence ID" value="MCB6829083.1"/>
    <property type="molecule type" value="Genomic_DNA"/>
</dbReference>
<dbReference type="RefSeq" id="WP_008537522.1">
    <property type="nucleotide sequence ID" value="NZ_CATXHE010000029.1"/>
</dbReference>
<evidence type="ECO:0000313" key="3">
    <source>
        <dbReference type="Proteomes" id="UP001198190"/>
    </source>
</evidence>
<keyword evidence="1" id="KW-1133">Transmembrane helix</keyword>
<evidence type="ECO:0000256" key="1">
    <source>
        <dbReference type="SAM" id="Phobius"/>
    </source>
</evidence>
<gene>
    <name evidence="2" type="ORF">LIY65_10310</name>
</gene>
<dbReference type="GeneID" id="62778965"/>